<feature type="region of interest" description="Disordered" evidence="10">
    <location>
        <begin position="1"/>
        <end position="21"/>
    </location>
</feature>
<dbReference type="GO" id="GO:0009378">
    <property type="term" value="F:four-way junction helicase activity"/>
    <property type="evidence" value="ECO:0007669"/>
    <property type="project" value="InterPro"/>
</dbReference>
<dbReference type="HAMAP" id="MF_00016">
    <property type="entry name" value="DNA_HJ_migration_RuvB"/>
    <property type="match status" value="1"/>
</dbReference>
<feature type="binding site" evidence="9">
    <location>
        <position position="226"/>
    </location>
    <ligand>
        <name>ATP</name>
        <dbReference type="ChEBI" id="CHEBI:30616"/>
    </ligand>
</feature>
<organism evidence="12 13">
    <name type="scientific">candidate division WOR-3 bacterium</name>
    <dbReference type="NCBI Taxonomy" id="2052148"/>
    <lineage>
        <taxon>Bacteria</taxon>
        <taxon>Bacteria division WOR-3</taxon>
    </lineage>
</organism>
<keyword evidence="2 9" id="KW-0547">Nucleotide-binding</keyword>
<sequence length="353" mass="38896">MRYTGENTDRPEGILSPGAAEDKSRWDLRPKRLASCIGQERLVKTLSIAIQAARKREEPLDHILLHGPPGLGKTTFANVIAREMETSIVTTSGPALERAGDLIAYLTGLERGSVLFIDEIHRLPKVVEEFLYPAMEDFAVDFIFDKGAHARSHRFRLERFTLVGATTRPGLLSAPLRERFGITRAVQFYTEDELVEVVKRSAGILEVKATGEGAAEIAKRARGTPRIANTLLKRVRDYAQVKADGIISKEVAQAALELEGVDDKGLTDLDRTLLVSIIRFYKGGPVGLEAIAATLQQESDTIVDMVEPFLLKIGFLARTPSGRIVTEEAARHLNEFPSKTKKSEKKPTGELGL</sequence>
<dbReference type="EMBL" id="WJKJ01000304">
    <property type="protein sequence ID" value="MBD3365360.1"/>
    <property type="molecule type" value="Genomic_DNA"/>
</dbReference>
<dbReference type="GO" id="GO:0006310">
    <property type="term" value="P:DNA recombination"/>
    <property type="evidence" value="ECO:0007669"/>
    <property type="project" value="UniProtKB-UniRule"/>
</dbReference>
<evidence type="ECO:0000313" key="13">
    <source>
        <dbReference type="Proteomes" id="UP000630660"/>
    </source>
</evidence>
<keyword evidence="5 9" id="KW-0067">ATP-binding</keyword>
<comment type="caution">
    <text evidence="12">The sequence shown here is derived from an EMBL/GenBank/DDBJ whole genome shotgun (WGS) entry which is preliminary data.</text>
</comment>
<name>A0A9D5KAY4_UNCW3</name>
<dbReference type="GO" id="GO:0000400">
    <property type="term" value="F:four-way junction DNA binding"/>
    <property type="evidence" value="ECO:0007669"/>
    <property type="project" value="UniProtKB-UniRule"/>
</dbReference>
<feature type="domain" description="AAA+ ATPase" evidence="11">
    <location>
        <begin position="59"/>
        <end position="186"/>
    </location>
</feature>
<feature type="binding site" evidence="9">
    <location>
        <position position="75"/>
    </location>
    <ligand>
        <name>ATP</name>
        <dbReference type="ChEBI" id="CHEBI:30616"/>
    </ligand>
</feature>
<keyword evidence="8 9" id="KW-0234">DNA repair</keyword>
<dbReference type="Pfam" id="PF05496">
    <property type="entry name" value="RuvB_N"/>
    <property type="match status" value="1"/>
</dbReference>
<feature type="binding site" evidence="9">
    <location>
        <position position="189"/>
    </location>
    <ligand>
        <name>ATP</name>
        <dbReference type="ChEBI" id="CHEBI:30616"/>
    </ligand>
</feature>
<feature type="binding site" evidence="9">
    <location>
        <position position="323"/>
    </location>
    <ligand>
        <name>DNA</name>
        <dbReference type="ChEBI" id="CHEBI:16991"/>
    </ligand>
</feature>
<evidence type="ECO:0000256" key="2">
    <source>
        <dbReference type="ARBA" id="ARBA00022741"/>
    </source>
</evidence>
<comment type="subcellular location">
    <subcellularLocation>
        <location evidence="9">Cytoplasm</location>
    </subcellularLocation>
</comment>
<protein>
    <recommendedName>
        <fullName evidence="9">Holliday junction branch migration complex subunit RuvB</fullName>
        <ecNumber evidence="9">3.6.4.-</ecNumber>
    </recommendedName>
</protein>
<comment type="similarity">
    <text evidence="9">Belongs to the RuvB family.</text>
</comment>
<dbReference type="CDD" id="cd00009">
    <property type="entry name" value="AAA"/>
    <property type="match status" value="1"/>
</dbReference>
<evidence type="ECO:0000256" key="3">
    <source>
        <dbReference type="ARBA" id="ARBA00022763"/>
    </source>
</evidence>
<dbReference type="NCBIfam" id="TIGR00635">
    <property type="entry name" value="ruvB"/>
    <property type="match status" value="1"/>
</dbReference>
<dbReference type="InterPro" id="IPR041445">
    <property type="entry name" value="AAA_lid_4"/>
</dbReference>
<evidence type="ECO:0000256" key="8">
    <source>
        <dbReference type="ARBA" id="ARBA00023204"/>
    </source>
</evidence>
<dbReference type="GO" id="GO:0005737">
    <property type="term" value="C:cytoplasm"/>
    <property type="evidence" value="ECO:0007669"/>
    <property type="project" value="UniProtKB-SubCell"/>
</dbReference>
<dbReference type="GO" id="GO:0016787">
    <property type="term" value="F:hydrolase activity"/>
    <property type="evidence" value="ECO:0007669"/>
    <property type="project" value="UniProtKB-KW"/>
</dbReference>
<proteinExistence type="inferred from homology"/>
<evidence type="ECO:0000256" key="4">
    <source>
        <dbReference type="ARBA" id="ARBA00022801"/>
    </source>
</evidence>
<keyword evidence="3 9" id="KW-0227">DNA damage</keyword>
<dbReference type="Proteomes" id="UP000630660">
    <property type="component" value="Unassembled WGS sequence"/>
</dbReference>
<feature type="region of interest" description="Small ATPAse domain (RuvB-S)" evidence="9">
    <location>
        <begin position="190"/>
        <end position="260"/>
    </location>
</feature>
<dbReference type="Gene3D" id="1.10.8.60">
    <property type="match status" value="1"/>
</dbReference>
<dbReference type="InterPro" id="IPR008823">
    <property type="entry name" value="RuvB_wg_C"/>
</dbReference>
<dbReference type="SMART" id="SM00382">
    <property type="entry name" value="AAA"/>
    <property type="match status" value="1"/>
</dbReference>
<feature type="binding site" evidence="9">
    <location>
        <position position="318"/>
    </location>
    <ligand>
        <name>DNA</name>
        <dbReference type="ChEBI" id="CHEBI:16991"/>
    </ligand>
</feature>
<evidence type="ECO:0000256" key="9">
    <source>
        <dbReference type="HAMAP-Rule" id="MF_00016"/>
    </source>
</evidence>
<evidence type="ECO:0000256" key="10">
    <source>
        <dbReference type="SAM" id="MobiDB-lite"/>
    </source>
</evidence>
<dbReference type="SUPFAM" id="SSF52540">
    <property type="entry name" value="P-loop containing nucleoside triphosphate hydrolases"/>
    <property type="match status" value="1"/>
</dbReference>
<keyword evidence="7 9" id="KW-0233">DNA recombination</keyword>
<feature type="binding site" evidence="9">
    <location>
        <begin position="136"/>
        <end position="138"/>
    </location>
    <ligand>
        <name>ATP</name>
        <dbReference type="ChEBI" id="CHEBI:30616"/>
    </ligand>
</feature>
<gene>
    <name evidence="9 12" type="primary">ruvB</name>
    <name evidence="12" type="ORF">GF359_09125</name>
</gene>
<dbReference type="Gene3D" id="3.40.50.300">
    <property type="entry name" value="P-loop containing nucleotide triphosphate hydrolases"/>
    <property type="match status" value="1"/>
</dbReference>
<comment type="domain">
    <text evidence="9">Has 3 domains, the large (RuvB-L) and small ATPase (RuvB-S) domains and the C-terminal head (RuvB-H) domain. The head domain binds DNA, while the ATPase domains jointly bind ATP, ADP or are empty depending on the state of the subunit in the translocation cycle. During a single DNA translocation step the structure of each domain remains the same, but their relative positions change.</text>
</comment>
<accession>A0A9D5KAY4</accession>
<keyword evidence="1 9" id="KW-0963">Cytoplasm</keyword>
<keyword evidence="12" id="KW-0347">Helicase</keyword>
<evidence type="ECO:0000256" key="7">
    <source>
        <dbReference type="ARBA" id="ARBA00023172"/>
    </source>
</evidence>
<dbReference type="PANTHER" id="PTHR42848">
    <property type="match status" value="1"/>
</dbReference>
<evidence type="ECO:0000256" key="5">
    <source>
        <dbReference type="ARBA" id="ARBA00022840"/>
    </source>
</evidence>
<feature type="binding site" evidence="9">
    <location>
        <position position="74"/>
    </location>
    <ligand>
        <name>ATP</name>
        <dbReference type="ChEBI" id="CHEBI:30616"/>
    </ligand>
</feature>
<dbReference type="InterPro" id="IPR036388">
    <property type="entry name" value="WH-like_DNA-bd_sf"/>
</dbReference>
<dbReference type="Gene3D" id="1.10.10.10">
    <property type="entry name" value="Winged helix-like DNA-binding domain superfamily/Winged helix DNA-binding domain"/>
    <property type="match status" value="1"/>
</dbReference>
<dbReference type="AlphaFoldDB" id="A0A9D5KAY4"/>
<feature type="region of interest" description="Head domain (RuvB-H)" evidence="9">
    <location>
        <begin position="263"/>
        <end position="353"/>
    </location>
</feature>
<comment type="catalytic activity">
    <reaction evidence="9">
        <text>ATP + H2O = ADP + phosphate + H(+)</text>
        <dbReference type="Rhea" id="RHEA:13065"/>
        <dbReference type="ChEBI" id="CHEBI:15377"/>
        <dbReference type="ChEBI" id="CHEBI:15378"/>
        <dbReference type="ChEBI" id="CHEBI:30616"/>
        <dbReference type="ChEBI" id="CHEBI:43474"/>
        <dbReference type="ChEBI" id="CHEBI:456216"/>
    </reaction>
</comment>
<dbReference type="SUPFAM" id="SSF46785">
    <property type="entry name" value="Winged helix' DNA-binding domain"/>
    <property type="match status" value="1"/>
</dbReference>
<dbReference type="GO" id="GO:0005524">
    <property type="term" value="F:ATP binding"/>
    <property type="evidence" value="ECO:0007669"/>
    <property type="project" value="UniProtKB-UniRule"/>
</dbReference>
<feature type="binding site" evidence="9">
    <location>
        <position position="29"/>
    </location>
    <ligand>
        <name>ATP</name>
        <dbReference type="ChEBI" id="CHEBI:30616"/>
    </ligand>
</feature>
<dbReference type="InterPro" id="IPR004605">
    <property type="entry name" value="DNA_helicase_Holl-junc_RuvB"/>
</dbReference>
<dbReference type="Pfam" id="PF05491">
    <property type="entry name" value="WHD_RuvB"/>
    <property type="match status" value="1"/>
</dbReference>
<evidence type="ECO:0000256" key="6">
    <source>
        <dbReference type="ARBA" id="ARBA00023125"/>
    </source>
</evidence>
<dbReference type="GO" id="GO:0048476">
    <property type="term" value="C:Holliday junction resolvase complex"/>
    <property type="evidence" value="ECO:0007669"/>
    <property type="project" value="UniProtKB-UniRule"/>
</dbReference>
<feature type="binding site" evidence="9">
    <location>
        <position position="179"/>
    </location>
    <ligand>
        <name>ATP</name>
        <dbReference type="ChEBI" id="CHEBI:30616"/>
    </ligand>
</feature>
<dbReference type="NCBIfam" id="NF000868">
    <property type="entry name" value="PRK00080.1"/>
    <property type="match status" value="1"/>
</dbReference>
<evidence type="ECO:0000256" key="1">
    <source>
        <dbReference type="ARBA" id="ARBA00022490"/>
    </source>
</evidence>
<keyword evidence="4 9" id="KW-0378">Hydrolase</keyword>
<comment type="caution">
    <text evidence="9">Lacks conserved residue(s) required for the propagation of feature annotation.</text>
</comment>
<evidence type="ECO:0000259" key="11">
    <source>
        <dbReference type="SMART" id="SM00382"/>
    </source>
</evidence>
<dbReference type="PANTHER" id="PTHR42848:SF1">
    <property type="entry name" value="HOLLIDAY JUNCTION BRANCH MIGRATION COMPLEX SUBUNIT RUVB"/>
    <property type="match status" value="1"/>
</dbReference>
<dbReference type="InterPro" id="IPR027417">
    <property type="entry name" value="P-loop_NTPase"/>
</dbReference>
<keyword evidence="6 9" id="KW-0238">DNA-binding</keyword>
<evidence type="ECO:0000313" key="12">
    <source>
        <dbReference type="EMBL" id="MBD3365360.1"/>
    </source>
</evidence>
<dbReference type="GO" id="GO:0006281">
    <property type="term" value="P:DNA repair"/>
    <property type="evidence" value="ECO:0007669"/>
    <property type="project" value="UniProtKB-UniRule"/>
</dbReference>
<dbReference type="InterPro" id="IPR036390">
    <property type="entry name" value="WH_DNA-bd_sf"/>
</dbReference>
<feature type="binding site" evidence="9">
    <location>
        <position position="74"/>
    </location>
    <ligand>
        <name>Mg(2+)</name>
        <dbReference type="ChEBI" id="CHEBI:18420"/>
    </ligand>
</feature>
<dbReference type="Pfam" id="PF17864">
    <property type="entry name" value="AAA_lid_4"/>
    <property type="match status" value="1"/>
</dbReference>
<dbReference type="InterPro" id="IPR003593">
    <property type="entry name" value="AAA+_ATPase"/>
</dbReference>
<feature type="binding site" evidence="9">
    <location>
        <position position="28"/>
    </location>
    <ligand>
        <name>ATP</name>
        <dbReference type="ChEBI" id="CHEBI:30616"/>
    </ligand>
</feature>
<comment type="function">
    <text evidence="9">The RuvA-RuvB-RuvC complex processes Holliday junction (HJ) DNA during genetic recombination and DNA repair, while the RuvA-RuvB complex plays an important role in the rescue of blocked DNA replication forks via replication fork reversal (RFR). RuvA specifically binds to HJ cruciform DNA, conferring on it an open structure. The RuvB hexamer acts as an ATP-dependent pump, pulling dsDNA into and through the RuvAB complex. RuvB forms 2 homohexamers on either side of HJ DNA bound by 1 or 2 RuvA tetramers; 4 subunits per hexamer contact DNA at a time. Coordinated motions by a converter formed by DNA-disengaged RuvB subunits stimulates ATP hydrolysis and nucleotide exchange. Immobilization of the converter enables RuvB to convert the ATP-contained energy into a lever motion, pulling 2 nucleotides of DNA out of the RuvA tetramer per ATP hydrolyzed, thus driving DNA branch migration. The RuvB motors rotate together with the DNA substrate, which together with the progressing nucleotide cycle form the mechanistic basis for DNA recombination by continuous HJ branch migration. Branch migration allows RuvC to scan DNA until it finds its consensus sequence, where it cleaves and resolves cruciform DNA.</text>
</comment>
<dbReference type="EC" id="3.6.4.-" evidence="9"/>
<reference evidence="12" key="1">
    <citation type="submission" date="2019-11" db="EMBL/GenBank/DDBJ databases">
        <title>Microbial mats filling the niche in hypersaline microbial mats.</title>
        <authorList>
            <person name="Wong H.L."/>
            <person name="Macleod F.I."/>
            <person name="White R.A. III"/>
            <person name="Burns B.P."/>
        </authorList>
    </citation>
    <scope>NUCLEOTIDE SEQUENCE</scope>
    <source>
        <strain evidence="12">Bin_327</strain>
    </source>
</reference>
<comment type="subunit">
    <text evidence="9">Homohexamer. Forms an RuvA(8)-RuvB(12)-Holliday junction (HJ) complex. HJ DNA is sandwiched between 2 RuvA tetramers; dsDNA enters through RuvA and exits via RuvB. An RuvB hexamer assembles on each DNA strand where it exits the tetramer. Each RuvB hexamer is contacted by two RuvA subunits (via domain III) on 2 adjacent RuvB subunits; this complex drives branch migration. In the full resolvosome a probable DNA-RuvA(4)-RuvB(12)-RuvC(2) complex forms which resolves the HJ.</text>
</comment>
<feature type="binding site" evidence="9">
    <location>
        <position position="70"/>
    </location>
    <ligand>
        <name>ATP</name>
        <dbReference type="ChEBI" id="CHEBI:30616"/>
    </ligand>
</feature>
<dbReference type="InterPro" id="IPR008824">
    <property type="entry name" value="RuvB-like_N"/>
</dbReference>
<feature type="binding site" evidence="9">
    <location>
        <position position="73"/>
    </location>
    <ligand>
        <name>ATP</name>
        <dbReference type="ChEBI" id="CHEBI:30616"/>
    </ligand>
</feature>